<dbReference type="PIRSF" id="PIRSF006630">
    <property type="entry name" value="NADS_GAT"/>
    <property type="match status" value="1"/>
</dbReference>
<dbReference type="InterPro" id="IPR022310">
    <property type="entry name" value="NAD/GMP_synthase"/>
</dbReference>
<sequence>MSTGQSQLALRNKFTVSLCVLNQWALDFAGNTQRILRSIELSKQAGARYRLGPELELSGYGCEDHFHELDTFTHSWECLAEILEETKLNPKMTDIICDIGMPVLLSGVAYSCRVVLLNGRLLLIRPKLVLADGGLHRETRWFTAWPHLMRVIEYNLPSVVCQVATDTQKTACFGDALLHFVGDVGADDIIVGLETCEELWVGTPPHLQMYASGADVVLNASASHHELRKCDRRIGLVQMASRSNGGGLYAYTNLQGCDSERVCYDGGAMAAVGGKLVHLSRQFGFDEVEISTVTVDVSALRASRIGNKSFGRTSAAAVALNCGDNSKTGYPVVKVNFSACYEVNWCNRECSTYLSAPHTALLTPEEEIALGPSLWLWDMLRRSKSTGFFLCLSGGLDSASVACLVFSLCNQLHLAVANNNEHVLHSCSTIFNQPVCEIRKYTVRDFCSRLLYTCYMPSEHSSADTRSRSARLAEAIGSQHLVGDISLVVSSLLTTAVNSLQLQEPPRFTVDGGSRSDSLALQNVQARSRLVFAYLLAQLLPSQRKLSGGLLVLSSANLDESLCGYFTKYDCSSADLNPIGSISKADLRRFIRYCAESLSSCLDEYYGVLLRNTLKEIYSAPPTAELMPLLPNGSIQQTDEEDMGLTYNLLSLFGRLRKIEGCGPYSMLRTLLDGAWMEIRADVPKLCLDSENHPNVTLAQFLADKVKLFFRNYAINRHKSTILPPAYHTENYSADDNRFDLRPCLYPADWTYQFACMDRLVDQWQAQFASSVKTSVNQPC</sequence>
<comment type="pathway">
    <text evidence="1 10">Cofactor biosynthesis; NAD(+) biosynthesis; NAD(+) from deamido-NAD(+) (L-Gln route): step 1/1.</text>
</comment>
<gene>
    <name evidence="12" type="ORF">P879_07984</name>
</gene>
<dbReference type="EC" id="6.3.5.1" evidence="3 10"/>
<organism evidence="12 13">
    <name type="scientific">Paragonimus westermani</name>
    <dbReference type="NCBI Taxonomy" id="34504"/>
    <lineage>
        <taxon>Eukaryota</taxon>
        <taxon>Metazoa</taxon>
        <taxon>Spiralia</taxon>
        <taxon>Lophotrochozoa</taxon>
        <taxon>Platyhelminthes</taxon>
        <taxon>Trematoda</taxon>
        <taxon>Digenea</taxon>
        <taxon>Plagiorchiida</taxon>
        <taxon>Troglotremata</taxon>
        <taxon>Troglotrematidae</taxon>
        <taxon>Paragonimus</taxon>
    </lineage>
</organism>
<keyword evidence="13" id="KW-1185">Reference proteome</keyword>
<evidence type="ECO:0000259" key="11">
    <source>
        <dbReference type="PROSITE" id="PS50263"/>
    </source>
</evidence>
<keyword evidence="5 10" id="KW-0436">Ligase</keyword>
<reference evidence="12 13" key="1">
    <citation type="submission" date="2019-07" db="EMBL/GenBank/DDBJ databases">
        <title>Annotation for the trematode Paragonimus westermani.</title>
        <authorList>
            <person name="Choi Y.-J."/>
        </authorList>
    </citation>
    <scope>NUCLEOTIDE SEQUENCE [LARGE SCALE GENOMIC DNA]</scope>
    <source>
        <strain evidence="12">180907_Pwestermani</strain>
    </source>
</reference>
<dbReference type="InterPro" id="IPR014729">
    <property type="entry name" value="Rossmann-like_a/b/a_fold"/>
</dbReference>
<dbReference type="CDD" id="cd07570">
    <property type="entry name" value="GAT_Gln-NAD-synth"/>
    <property type="match status" value="1"/>
</dbReference>
<keyword evidence="6 10" id="KW-0547">Nucleotide-binding</keyword>
<dbReference type="OrthoDB" id="2020662at2759"/>
<evidence type="ECO:0000256" key="10">
    <source>
        <dbReference type="PIRNR" id="PIRNR006630"/>
    </source>
</evidence>
<evidence type="ECO:0000313" key="13">
    <source>
        <dbReference type="Proteomes" id="UP000699462"/>
    </source>
</evidence>
<dbReference type="GO" id="GO:0003952">
    <property type="term" value="F:NAD+ synthase (glutamine-hydrolyzing) activity"/>
    <property type="evidence" value="ECO:0007669"/>
    <property type="project" value="UniProtKB-UniRule"/>
</dbReference>
<evidence type="ECO:0000256" key="4">
    <source>
        <dbReference type="ARBA" id="ARBA00017309"/>
    </source>
</evidence>
<dbReference type="SUPFAM" id="SSF56317">
    <property type="entry name" value="Carbon-nitrogen hydrolase"/>
    <property type="match status" value="1"/>
</dbReference>
<dbReference type="Pfam" id="PF02540">
    <property type="entry name" value="NAD_synthase"/>
    <property type="match status" value="1"/>
</dbReference>
<dbReference type="CDD" id="cd00553">
    <property type="entry name" value="NAD_synthase"/>
    <property type="match status" value="1"/>
</dbReference>
<dbReference type="GO" id="GO:0005737">
    <property type="term" value="C:cytoplasm"/>
    <property type="evidence" value="ECO:0007669"/>
    <property type="project" value="InterPro"/>
</dbReference>
<dbReference type="InterPro" id="IPR003694">
    <property type="entry name" value="NAD_synthase"/>
</dbReference>
<dbReference type="Gene3D" id="3.40.50.620">
    <property type="entry name" value="HUPs"/>
    <property type="match status" value="1"/>
</dbReference>
<name>A0A8T0D1I8_9TREM</name>
<evidence type="ECO:0000256" key="8">
    <source>
        <dbReference type="ARBA" id="ARBA00023027"/>
    </source>
</evidence>
<dbReference type="InterPro" id="IPR036526">
    <property type="entry name" value="C-N_Hydrolase_sf"/>
</dbReference>
<dbReference type="PANTHER" id="PTHR23090:SF9">
    <property type="entry name" value="GLUTAMINE-DEPENDENT NAD(+) SYNTHETASE"/>
    <property type="match status" value="1"/>
</dbReference>
<dbReference type="FunFam" id="3.40.50.620:FF:000036">
    <property type="entry name" value="Glutamine-dependent NAD(+) synthetase"/>
    <property type="match status" value="1"/>
</dbReference>
<dbReference type="Gene3D" id="3.60.110.10">
    <property type="entry name" value="Carbon-nitrogen hydrolase"/>
    <property type="match status" value="1"/>
</dbReference>
<dbReference type="HAMAP" id="MF_02090">
    <property type="entry name" value="NadE_glutamine_dep"/>
    <property type="match status" value="1"/>
</dbReference>
<dbReference type="SUPFAM" id="SSF52402">
    <property type="entry name" value="Adenine nucleotide alpha hydrolases-like"/>
    <property type="match status" value="1"/>
</dbReference>
<evidence type="ECO:0000313" key="12">
    <source>
        <dbReference type="EMBL" id="KAF8561753.1"/>
    </source>
</evidence>
<dbReference type="EMBL" id="JTDF01021508">
    <property type="protein sequence ID" value="KAF8561753.1"/>
    <property type="molecule type" value="Genomic_DNA"/>
</dbReference>
<dbReference type="Pfam" id="PF00795">
    <property type="entry name" value="CN_hydrolase"/>
    <property type="match status" value="1"/>
</dbReference>
<dbReference type="PANTHER" id="PTHR23090">
    <property type="entry name" value="NH 3 /GLUTAMINE-DEPENDENT NAD + SYNTHETASE"/>
    <property type="match status" value="1"/>
</dbReference>
<evidence type="ECO:0000256" key="5">
    <source>
        <dbReference type="ARBA" id="ARBA00022598"/>
    </source>
</evidence>
<dbReference type="Proteomes" id="UP000699462">
    <property type="component" value="Unassembled WGS sequence"/>
</dbReference>
<dbReference type="GO" id="GO:0005524">
    <property type="term" value="F:ATP binding"/>
    <property type="evidence" value="ECO:0007669"/>
    <property type="project" value="UniProtKB-UniRule"/>
</dbReference>
<protein>
    <recommendedName>
        <fullName evidence="4 10">Glutamine-dependent NAD(+) synthetase</fullName>
        <ecNumber evidence="3 10">6.3.5.1</ecNumber>
    </recommendedName>
    <alternativeName>
        <fullName evidence="9 10">NAD(+) synthase [glutamine-hydrolyzing]</fullName>
    </alternativeName>
</protein>
<dbReference type="InterPro" id="IPR014445">
    <property type="entry name" value="Gln-dep_NAD_synthase"/>
</dbReference>
<dbReference type="InterPro" id="IPR003010">
    <property type="entry name" value="C-N_Hydrolase"/>
</dbReference>
<proteinExistence type="inferred from homology"/>
<accession>A0A8T0D1I8</accession>
<evidence type="ECO:0000256" key="3">
    <source>
        <dbReference type="ARBA" id="ARBA00012743"/>
    </source>
</evidence>
<evidence type="ECO:0000256" key="1">
    <source>
        <dbReference type="ARBA" id="ARBA00005188"/>
    </source>
</evidence>
<comment type="catalytic activity">
    <reaction evidence="10">
        <text>deamido-NAD(+) + L-glutamine + ATP + H2O = L-glutamate + AMP + diphosphate + NAD(+) + H(+)</text>
        <dbReference type="Rhea" id="RHEA:24384"/>
        <dbReference type="ChEBI" id="CHEBI:15377"/>
        <dbReference type="ChEBI" id="CHEBI:15378"/>
        <dbReference type="ChEBI" id="CHEBI:29985"/>
        <dbReference type="ChEBI" id="CHEBI:30616"/>
        <dbReference type="ChEBI" id="CHEBI:33019"/>
        <dbReference type="ChEBI" id="CHEBI:57540"/>
        <dbReference type="ChEBI" id="CHEBI:58359"/>
        <dbReference type="ChEBI" id="CHEBI:58437"/>
        <dbReference type="ChEBI" id="CHEBI:456215"/>
        <dbReference type="EC" id="6.3.5.1"/>
    </reaction>
</comment>
<keyword evidence="7 10" id="KW-0067">ATP-binding</keyword>
<dbReference type="GO" id="GO:0004359">
    <property type="term" value="F:glutaminase activity"/>
    <property type="evidence" value="ECO:0007669"/>
    <property type="project" value="InterPro"/>
</dbReference>
<comment type="caution">
    <text evidence="12">The sequence shown here is derived from an EMBL/GenBank/DDBJ whole genome shotgun (WGS) entry which is preliminary data.</text>
</comment>
<dbReference type="PROSITE" id="PS50263">
    <property type="entry name" value="CN_HYDROLASE"/>
    <property type="match status" value="1"/>
</dbReference>
<evidence type="ECO:0000256" key="7">
    <source>
        <dbReference type="ARBA" id="ARBA00022840"/>
    </source>
</evidence>
<keyword evidence="8 10" id="KW-0520">NAD</keyword>
<feature type="domain" description="CN hydrolase" evidence="11">
    <location>
        <begin position="14"/>
        <end position="297"/>
    </location>
</feature>
<evidence type="ECO:0000256" key="9">
    <source>
        <dbReference type="ARBA" id="ARBA00030681"/>
    </source>
</evidence>
<dbReference type="GO" id="GO:0009435">
    <property type="term" value="P:NAD+ biosynthetic process"/>
    <property type="evidence" value="ECO:0007669"/>
    <property type="project" value="UniProtKB-UniRule"/>
</dbReference>
<dbReference type="AlphaFoldDB" id="A0A8T0D1I8"/>
<evidence type="ECO:0000256" key="2">
    <source>
        <dbReference type="ARBA" id="ARBA00007145"/>
    </source>
</evidence>
<comment type="similarity">
    <text evidence="2 10">In the C-terminal section; belongs to the NAD synthetase family.</text>
</comment>
<evidence type="ECO:0000256" key="6">
    <source>
        <dbReference type="ARBA" id="ARBA00022741"/>
    </source>
</evidence>